<dbReference type="PANTHER" id="PTHR35524">
    <property type="entry name" value="ALPHA-ACETOLACTATE DECARBOXYLASE"/>
    <property type="match status" value="1"/>
</dbReference>
<dbReference type="EMBL" id="JAVRRD010000012">
    <property type="protein sequence ID" value="KAK5053244.1"/>
    <property type="molecule type" value="Genomic_DNA"/>
</dbReference>
<dbReference type="GeneID" id="89970430"/>
<dbReference type="Proteomes" id="UP001358417">
    <property type="component" value="Unassembled WGS sequence"/>
</dbReference>
<keyword evidence="8" id="KW-0456">Lyase</keyword>
<comment type="caution">
    <text evidence="9">The sequence shown here is derived from an EMBL/GenBank/DDBJ whole genome shotgun (WGS) entry which is preliminary data.</text>
</comment>
<dbReference type="Pfam" id="PF03306">
    <property type="entry name" value="AAL_decarboxy"/>
    <property type="match status" value="1"/>
</dbReference>
<dbReference type="AlphaFoldDB" id="A0AAV9NEC8"/>
<keyword evidence="10" id="KW-1185">Reference proteome</keyword>
<organism evidence="9 10">
    <name type="scientific">Exophiala bonariae</name>
    <dbReference type="NCBI Taxonomy" id="1690606"/>
    <lineage>
        <taxon>Eukaryota</taxon>
        <taxon>Fungi</taxon>
        <taxon>Dikarya</taxon>
        <taxon>Ascomycota</taxon>
        <taxon>Pezizomycotina</taxon>
        <taxon>Eurotiomycetes</taxon>
        <taxon>Chaetothyriomycetidae</taxon>
        <taxon>Chaetothyriales</taxon>
        <taxon>Herpotrichiellaceae</taxon>
        <taxon>Exophiala</taxon>
    </lineage>
</organism>
<sequence>MATNSIYQYSLVNALMSGVSSQGITTSRLLEKGNHGLGTFVRMNGELILLDGTIYQLQAGGQVRIADPNDEIPYAIATHFEPQQTHAVKLETKTSVDDTLETFAKQTNNLFVSYRVDGVFRSIKCRTVKGQEYDNQPLSELGKTQAVADYENIKGTIVGYRVPEIWQGIFVAGEHMHFISEKRDVGGHVLELSTGGSEVQLGLAVIKDIHIELPTSANFNAAILKTDDQGLKSVEG</sequence>
<evidence type="ECO:0000256" key="4">
    <source>
        <dbReference type="ARBA" id="ARBA00013204"/>
    </source>
</evidence>
<protein>
    <recommendedName>
        <fullName evidence="5">Alpha-acetolactate decarboxylase</fullName>
        <ecNumber evidence="4">4.1.1.5</ecNumber>
    </recommendedName>
</protein>
<dbReference type="InterPro" id="IPR005128">
    <property type="entry name" value="Acetolactate_a_deCO2ase"/>
</dbReference>
<reference evidence="9 10" key="1">
    <citation type="submission" date="2023-08" db="EMBL/GenBank/DDBJ databases">
        <title>Black Yeasts Isolated from many extreme environments.</title>
        <authorList>
            <person name="Coleine C."/>
            <person name="Stajich J.E."/>
            <person name="Selbmann L."/>
        </authorList>
    </citation>
    <scope>NUCLEOTIDE SEQUENCE [LARGE SCALE GENOMIC DNA]</scope>
    <source>
        <strain evidence="9 10">CCFEE 5792</strain>
    </source>
</reference>
<accession>A0AAV9NEC8</accession>
<comment type="catalytic activity">
    <reaction evidence="1">
        <text>(2S)-2-acetolactate + H(+) = (R)-acetoin + CO2</text>
        <dbReference type="Rhea" id="RHEA:21580"/>
        <dbReference type="ChEBI" id="CHEBI:15378"/>
        <dbReference type="ChEBI" id="CHEBI:15686"/>
        <dbReference type="ChEBI" id="CHEBI:16526"/>
        <dbReference type="ChEBI" id="CHEBI:58476"/>
        <dbReference type="EC" id="4.1.1.5"/>
    </reaction>
</comment>
<evidence type="ECO:0000256" key="3">
    <source>
        <dbReference type="ARBA" id="ARBA00007106"/>
    </source>
</evidence>
<evidence type="ECO:0000313" key="9">
    <source>
        <dbReference type="EMBL" id="KAK5053244.1"/>
    </source>
</evidence>
<dbReference type="CDD" id="cd17299">
    <property type="entry name" value="acetolactate_decarboxylase"/>
    <property type="match status" value="1"/>
</dbReference>
<evidence type="ECO:0000256" key="2">
    <source>
        <dbReference type="ARBA" id="ARBA00005170"/>
    </source>
</evidence>
<keyword evidence="7" id="KW-0005">Acetoin biosynthesis</keyword>
<dbReference type="PIRSF" id="PIRSF001332">
    <property type="entry name" value="Acetolac_decarb"/>
    <property type="match status" value="1"/>
</dbReference>
<dbReference type="SUPFAM" id="SSF117856">
    <property type="entry name" value="AF0104/ALDC/Ptd012-like"/>
    <property type="match status" value="1"/>
</dbReference>
<evidence type="ECO:0000256" key="7">
    <source>
        <dbReference type="ARBA" id="ARBA00023061"/>
    </source>
</evidence>
<dbReference type="RefSeq" id="XP_064706686.1">
    <property type="nucleotide sequence ID" value="XM_064845832.1"/>
</dbReference>
<proteinExistence type="inferred from homology"/>
<keyword evidence="6" id="KW-0210">Decarboxylase</keyword>
<evidence type="ECO:0000256" key="5">
    <source>
        <dbReference type="ARBA" id="ARBA00020164"/>
    </source>
</evidence>
<evidence type="ECO:0000256" key="6">
    <source>
        <dbReference type="ARBA" id="ARBA00022793"/>
    </source>
</evidence>
<dbReference type="Gene3D" id="3.30.1330.80">
    <property type="entry name" value="Hypothetical protein, similar to alpha- acetolactate decarboxylase, domain 2"/>
    <property type="match status" value="2"/>
</dbReference>
<evidence type="ECO:0000256" key="8">
    <source>
        <dbReference type="ARBA" id="ARBA00023239"/>
    </source>
</evidence>
<dbReference type="NCBIfam" id="TIGR01252">
    <property type="entry name" value="acetolac_decarb"/>
    <property type="match status" value="1"/>
</dbReference>
<evidence type="ECO:0000256" key="1">
    <source>
        <dbReference type="ARBA" id="ARBA00001784"/>
    </source>
</evidence>
<dbReference type="GO" id="GO:0047605">
    <property type="term" value="F:acetolactate decarboxylase activity"/>
    <property type="evidence" value="ECO:0007669"/>
    <property type="project" value="UniProtKB-EC"/>
</dbReference>
<dbReference type="PANTHER" id="PTHR35524:SF1">
    <property type="entry name" value="ALPHA-ACETOLACTATE DECARBOXYLASE"/>
    <property type="match status" value="1"/>
</dbReference>
<name>A0AAV9NEC8_9EURO</name>
<comment type="similarity">
    <text evidence="3">Belongs to the alpha-acetolactate decarboxylase family.</text>
</comment>
<dbReference type="EC" id="4.1.1.5" evidence="4"/>
<comment type="pathway">
    <text evidence="2">Polyol metabolism; (R,R)-butane-2,3-diol biosynthesis; (R,R)-butane-2,3-diol from pyruvate: step 2/3.</text>
</comment>
<evidence type="ECO:0000313" key="10">
    <source>
        <dbReference type="Proteomes" id="UP001358417"/>
    </source>
</evidence>
<gene>
    <name evidence="9" type="ORF">LTR84_002218</name>
</gene>
<dbReference type="GO" id="GO:0045151">
    <property type="term" value="P:acetoin biosynthetic process"/>
    <property type="evidence" value="ECO:0007669"/>
    <property type="project" value="UniProtKB-KW"/>
</dbReference>